<accession>A0ABR8LJZ6</accession>
<evidence type="ECO:0000256" key="1">
    <source>
        <dbReference type="ARBA" id="ARBA00022729"/>
    </source>
</evidence>
<evidence type="ECO:0000256" key="3">
    <source>
        <dbReference type="ARBA" id="ARBA00022764"/>
    </source>
</evidence>
<comment type="catalytic activity">
    <reaction evidence="7">
        <text>[protein]-peptidylproline (omega=180) = [protein]-peptidylproline (omega=0)</text>
        <dbReference type="Rhea" id="RHEA:16237"/>
        <dbReference type="Rhea" id="RHEA-COMP:10747"/>
        <dbReference type="Rhea" id="RHEA-COMP:10748"/>
        <dbReference type="ChEBI" id="CHEBI:83833"/>
        <dbReference type="ChEBI" id="CHEBI:83834"/>
        <dbReference type="EC" id="5.2.1.8"/>
    </reaction>
</comment>
<feature type="signal peptide" evidence="7">
    <location>
        <begin position="1"/>
        <end position="20"/>
    </location>
</feature>
<dbReference type="SUPFAM" id="SSF109998">
    <property type="entry name" value="Triger factor/SurA peptide-binding domain-like"/>
    <property type="match status" value="1"/>
</dbReference>
<evidence type="ECO:0000256" key="7">
    <source>
        <dbReference type="HAMAP-Rule" id="MF_01183"/>
    </source>
</evidence>
<dbReference type="SUPFAM" id="SSF54534">
    <property type="entry name" value="FKBP-like"/>
    <property type="match status" value="2"/>
</dbReference>
<feature type="domain" description="PpiC" evidence="8">
    <location>
        <begin position="171"/>
        <end position="272"/>
    </location>
</feature>
<dbReference type="GO" id="GO:0016853">
    <property type="term" value="F:isomerase activity"/>
    <property type="evidence" value="ECO:0007669"/>
    <property type="project" value="UniProtKB-KW"/>
</dbReference>
<comment type="domain">
    <text evidence="7">The PPIase activity resides only in the second parvulin domain. The N-terminal region and the C-terminal tail are necessary and sufficient for the chaperone activity of SurA. The PPIase activity is dispensable for SurA to function as a chaperone. The N-terminal region and the C-terminal tail are also required for porin recognition.</text>
</comment>
<keyword evidence="2 7" id="KW-0677">Repeat</keyword>
<evidence type="ECO:0000259" key="8">
    <source>
        <dbReference type="PROSITE" id="PS50198"/>
    </source>
</evidence>
<dbReference type="PROSITE" id="PS01096">
    <property type="entry name" value="PPIC_PPIASE_1"/>
    <property type="match status" value="1"/>
</dbReference>
<dbReference type="PROSITE" id="PS50198">
    <property type="entry name" value="PPIC_PPIASE_2"/>
    <property type="match status" value="2"/>
</dbReference>
<dbReference type="InterPro" id="IPR023034">
    <property type="entry name" value="PPIase_SurA"/>
</dbReference>
<name>A0ABR8LJZ6_9ALTE</name>
<dbReference type="PANTHER" id="PTHR47637">
    <property type="entry name" value="CHAPERONE SURA"/>
    <property type="match status" value="1"/>
</dbReference>
<dbReference type="InterPro" id="IPR027304">
    <property type="entry name" value="Trigger_fact/SurA_dom_sf"/>
</dbReference>
<sequence length="425" mass="48050" precursor="true">MKFIIRAMCLSALLTVTCWAQQVSLDRVAVIVDQGVILESEIEKLIAEVKRSAQSEDQELPSDRVLRTQAIERLILKNLQMQRAERMGIQVSDPQLEQTIANIAQNQNLTVDQLRQAIAQDGLSYDDYRENVREELIVGEVRRANVRRRIYITPQEVNSLVELMNEQGAEQAEYNLGHILIGLPSEPDEEAVQDARARADRVLQLLRDGSDFAKIAITSSSGSNALEGGDMGWLNINSMPTLFAEAVQGKSKDDLIGPIRSGAGFHILKIKDTRGIEKVTVEEVNSRHILIKPSIILSEEKAKERLETFREQVIAEDADFAELAKEHSEDPGSALKGGDLGWADPTMYVPAFQKALSNLEPGEYSQPIRSTHGWHLIQLQDRRFDDATEKRKEDKARQLIYSRKFKEESETWMREMRDAAYIEVL</sequence>
<dbReference type="Proteomes" id="UP000624419">
    <property type="component" value="Unassembled WGS sequence"/>
</dbReference>
<keyword evidence="5 7" id="KW-0143">Chaperone</keyword>
<evidence type="ECO:0000256" key="2">
    <source>
        <dbReference type="ARBA" id="ARBA00022737"/>
    </source>
</evidence>
<evidence type="ECO:0000313" key="10">
    <source>
        <dbReference type="Proteomes" id="UP000624419"/>
    </source>
</evidence>
<evidence type="ECO:0000256" key="6">
    <source>
        <dbReference type="ARBA" id="ARBA00023235"/>
    </source>
</evidence>
<protein>
    <recommendedName>
        <fullName evidence="7">Chaperone SurA</fullName>
    </recommendedName>
    <alternativeName>
        <fullName evidence="7">Peptidyl-prolyl cis-trans isomerase SurA</fullName>
        <shortName evidence="7">PPIase SurA</shortName>
        <ecNumber evidence="7">5.2.1.8</ecNumber>
    </alternativeName>
    <alternativeName>
        <fullName evidence="7">Rotamase SurA</fullName>
    </alternativeName>
</protein>
<dbReference type="Gene3D" id="1.10.4030.10">
    <property type="entry name" value="Porin chaperone SurA, peptide-binding domain"/>
    <property type="match status" value="2"/>
</dbReference>
<dbReference type="Gene3D" id="3.10.50.40">
    <property type="match status" value="2"/>
</dbReference>
<dbReference type="NCBIfam" id="NF008038">
    <property type="entry name" value="PRK10770.1"/>
    <property type="match status" value="1"/>
</dbReference>
<keyword evidence="3 7" id="KW-0574">Periplasm</keyword>
<evidence type="ECO:0000256" key="4">
    <source>
        <dbReference type="ARBA" id="ARBA00023110"/>
    </source>
</evidence>
<evidence type="ECO:0000256" key="5">
    <source>
        <dbReference type="ARBA" id="ARBA00023186"/>
    </source>
</evidence>
<dbReference type="Pfam" id="PF09312">
    <property type="entry name" value="SurA_N"/>
    <property type="match status" value="1"/>
</dbReference>
<dbReference type="PANTHER" id="PTHR47637:SF1">
    <property type="entry name" value="CHAPERONE SURA"/>
    <property type="match status" value="1"/>
</dbReference>
<keyword evidence="10" id="KW-1185">Reference proteome</keyword>
<gene>
    <name evidence="7 9" type="primary">surA</name>
    <name evidence="9" type="ORF">HHX48_09115</name>
</gene>
<keyword evidence="1 7" id="KW-0732">Signal</keyword>
<comment type="function">
    <text evidence="7">Chaperone involved in the correct folding and assembly of outer membrane proteins. Recognizes specific patterns of aromatic residues and the orientation of their side chains, which are found more frequently in integral outer membrane proteins. May act in both early periplasmic and late outer membrane-associated steps of protein maturation.</text>
</comment>
<feature type="chain" id="PRO_5044916530" description="Chaperone SurA" evidence="7">
    <location>
        <begin position="21"/>
        <end position="425"/>
    </location>
</feature>
<dbReference type="Pfam" id="PF00639">
    <property type="entry name" value="Rotamase"/>
    <property type="match status" value="2"/>
</dbReference>
<keyword evidence="6 7" id="KW-0413">Isomerase</keyword>
<comment type="caution">
    <text evidence="9">The sequence shown here is derived from an EMBL/GenBank/DDBJ whole genome shotgun (WGS) entry which is preliminary data.</text>
</comment>
<dbReference type="InterPro" id="IPR015391">
    <property type="entry name" value="SurA_N"/>
</dbReference>
<dbReference type="EMBL" id="JABBXD010000004">
    <property type="protein sequence ID" value="MBD3585893.1"/>
    <property type="molecule type" value="Genomic_DNA"/>
</dbReference>
<dbReference type="InterPro" id="IPR023058">
    <property type="entry name" value="PPIase_PpiC_CS"/>
</dbReference>
<dbReference type="HAMAP" id="MF_01183">
    <property type="entry name" value="Chaperone_SurA"/>
    <property type="match status" value="1"/>
</dbReference>
<dbReference type="InterPro" id="IPR050280">
    <property type="entry name" value="OMP_Chaperone_SurA"/>
</dbReference>
<dbReference type="RefSeq" id="WP_191024375.1">
    <property type="nucleotide sequence ID" value="NZ_JABBXD010000004.1"/>
</dbReference>
<reference evidence="9 10" key="1">
    <citation type="submission" date="2020-04" db="EMBL/GenBank/DDBJ databases">
        <title>Salinimonas sp. HHU 13199.</title>
        <authorList>
            <person name="Cui X."/>
            <person name="Zhang D."/>
        </authorList>
    </citation>
    <scope>NUCLEOTIDE SEQUENCE [LARGE SCALE GENOMIC DNA]</scope>
    <source>
        <strain evidence="9 10">HHU 13199</strain>
    </source>
</reference>
<dbReference type="InterPro" id="IPR000297">
    <property type="entry name" value="PPIase_PpiC"/>
</dbReference>
<proteinExistence type="inferred from homology"/>
<feature type="domain" description="PpiC" evidence="8">
    <location>
        <begin position="281"/>
        <end position="381"/>
    </location>
</feature>
<organism evidence="9 10">
    <name type="scientific">Salinimonas profundi</name>
    <dbReference type="NCBI Taxonomy" id="2729140"/>
    <lineage>
        <taxon>Bacteria</taxon>
        <taxon>Pseudomonadati</taxon>
        <taxon>Pseudomonadota</taxon>
        <taxon>Gammaproteobacteria</taxon>
        <taxon>Alteromonadales</taxon>
        <taxon>Alteromonadaceae</taxon>
        <taxon>Alteromonas/Salinimonas group</taxon>
        <taxon>Salinimonas</taxon>
    </lineage>
</organism>
<dbReference type="EC" id="5.2.1.8" evidence="7"/>
<dbReference type="InterPro" id="IPR046357">
    <property type="entry name" value="PPIase_dom_sf"/>
</dbReference>
<keyword evidence="4 7" id="KW-0697">Rotamase</keyword>
<comment type="subcellular location">
    <subcellularLocation>
        <location evidence="7">Periplasm</location>
    </subcellularLocation>
    <text evidence="7">Is capable of associating with the outer membrane.</text>
</comment>
<evidence type="ECO:0000313" key="9">
    <source>
        <dbReference type="EMBL" id="MBD3585893.1"/>
    </source>
</evidence>